<gene>
    <name evidence="2" type="ORF">DM484_09250</name>
</gene>
<accession>A0A2W4RA95</accession>
<dbReference type="Proteomes" id="UP000249396">
    <property type="component" value="Unassembled WGS sequence"/>
</dbReference>
<dbReference type="PANTHER" id="PTHR39332">
    <property type="entry name" value="BLL4707 PROTEIN"/>
    <property type="match status" value="1"/>
</dbReference>
<dbReference type="CDD" id="cd07821">
    <property type="entry name" value="PYR_PYL_RCAR_like"/>
    <property type="match status" value="1"/>
</dbReference>
<keyword evidence="1" id="KW-0732">Signal</keyword>
<evidence type="ECO:0000313" key="3">
    <source>
        <dbReference type="Proteomes" id="UP000249396"/>
    </source>
</evidence>
<name>A0A2W4RA95_9GAMM</name>
<feature type="signal peptide" evidence="1">
    <location>
        <begin position="1"/>
        <end position="21"/>
    </location>
</feature>
<comment type="caution">
    <text evidence="2">The sequence shown here is derived from an EMBL/GenBank/DDBJ whole genome shotgun (WGS) entry which is preliminary data.</text>
</comment>
<dbReference type="Gene3D" id="3.30.530.20">
    <property type="match status" value="1"/>
</dbReference>
<protein>
    <recommendedName>
        <fullName evidence="4">SRPBCC family protein</fullName>
    </recommendedName>
</protein>
<dbReference type="InterPro" id="IPR023393">
    <property type="entry name" value="START-like_dom_sf"/>
</dbReference>
<dbReference type="AlphaFoldDB" id="A0A2W4RA95"/>
<reference evidence="2 3" key="1">
    <citation type="journal article" date="2018" name="Aquat. Microb. Ecol.">
        <title>Gammaproteobacterial methanotrophs dominate.</title>
        <authorList>
            <person name="Rissanen A.J."/>
            <person name="Saarenheimo J."/>
            <person name="Tiirola M."/>
            <person name="Peura S."/>
            <person name="Aalto S.L."/>
            <person name="Karvinen A."/>
            <person name="Nykanen H."/>
        </authorList>
    </citation>
    <scope>NUCLEOTIDE SEQUENCE [LARGE SCALE GENOMIC DNA]</scope>
    <source>
        <strain evidence="2">AMbin10</strain>
    </source>
</reference>
<sequence length="176" mass="18705">MKKIAALVSIALFAWGSAAHAHGGTRQKVVESVEINAAPDAVWNLIKDFGAPNWIPAVASTKASNGSEKGSVREVTLKKGGVIKEVLKEEDAVTHTIKYRVDEEPDCAVFPVNNYSATISITVAGAGSKVEWTSAAYRCFTPNNPPPGQDEKAAIEAMTTLSKDALANLKVLAEKK</sequence>
<evidence type="ECO:0008006" key="4">
    <source>
        <dbReference type="Google" id="ProtNLM"/>
    </source>
</evidence>
<proteinExistence type="predicted"/>
<feature type="chain" id="PRO_5015963328" description="SRPBCC family protein" evidence="1">
    <location>
        <begin position="22"/>
        <end position="176"/>
    </location>
</feature>
<organism evidence="2 3">
    <name type="scientific">Candidatus Methylumidiphilus alinenensis</name>
    <dbReference type="NCBI Taxonomy" id="2202197"/>
    <lineage>
        <taxon>Bacteria</taxon>
        <taxon>Pseudomonadati</taxon>
        <taxon>Pseudomonadota</taxon>
        <taxon>Gammaproteobacteria</taxon>
        <taxon>Methylococcales</taxon>
        <taxon>Candidatus Methylumidiphilus</taxon>
    </lineage>
</organism>
<dbReference type="InterPro" id="IPR019587">
    <property type="entry name" value="Polyketide_cyclase/dehydratase"/>
</dbReference>
<evidence type="ECO:0000313" key="2">
    <source>
        <dbReference type="EMBL" id="PZN80981.1"/>
    </source>
</evidence>
<evidence type="ECO:0000256" key="1">
    <source>
        <dbReference type="SAM" id="SignalP"/>
    </source>
</evidence>
<dbReference type="SUPFAM" id="SSF55961">
    <property type="entry name" value="Bet v1-like"/>
    <property type="match status" value="1"/>
</dbReference>
<dbReference type="PANTHER" id="PTHR39332:SF7">
    <property type="entry name" value="SRPBCC FAMILY PROTEIN"/>
    <property type="match status" value="1"/>
</dbReference>
<dbReference type="EMBL" id="QJPH01000276">
    <property type="protein sequence ID" value="PZN80981.1"/>
    <property type="molecule type" value="Genomic_DNA"/>
</dbReference>
<dbReference type="Pfam" id="PF10604">
    <property type="entry name" value="Polyketide_cyc2"/>
    <property type="match status" value="1"/>
</dbReference>